<evidence type="ECO:0000313" key="3">
    <source>
        <dbReference type="EMBL" id="KAG8062006.1"/>
    </source>
</evidence>
<organism evidence="3 4">
    <name type="scientific">Zizania palustris</name>
    <name type="common">Northern wild rice</name>
    <dbReference type="NCBI Taxonomy" id="103762"/>
    <lineage>
        <taxon>Eukaryota</taxon>
        <taxon>Viridiplantae</taxon>
        <taxon>Streptophyta</taxon>
        <taxon>Embryophyta</taxon>
        <taxon>Tracheophyta</taxon>
        <taxon>Spermatophyta</taxon>
        <taxon>Magnoliopsida</taxon>
        <taxon>Liliopsida</taxon>
        <taxon>Poales</taxon>
        <taxon>Poaceae</taxon>
        <taxon>BOP clade</taxon>
        <taxon>Oryzoideae</taxon>
        <taxon>Oryzeae</taxon>
        <taxon>Zizaniinae</taxon>
        <taxon>Zizania</taxon>
    </lineage>
</organism>
<evidence type="ECO:0008006" key="5">
    <source>
        <dbReference type="Google" id="ProtNLM"/>
    </source>
</evidence>
<name>A0A8J5RXE0_ZIZPA</name>
<keyword evidence="2" id="KW-0732">Signal</keyword>
<proteinExistence type="predicted"/>
<evidence type="ECO:0000313" key="4">
    <source>
        <dbReference type="Proteomes" id="UP000729402"/>
    </source>
</evidence>
<gene>
    <name evidence="3" type="ORF">GUJ93_ZPchr0003g17532</name>
</gene>
<keyword evidence="4" id="KW-1185">Reference proteome</keyword>
<dbReference type="Proteomes" id="UP000729402">
    <property type="component" value="Unassembled WGS sequence"/>
</dbReference>
<accession>A0A8J5RXE0</accession>
<protein>
    <recommendedName>
        <fullName evidence="5">Secreted protein</fullName>
    </recommendedName>
</protein>
<feature type="region of interest" description="Disordered" evidence="1">
    <location>
        <begin position="88"/>
        <end position="119"/>
    </location>
</feature>
<reference evidence="3" key="1">
    <citation type="journal article" date="2021" name="bioRxiv">
        <title>Whole Genome Assembly and Annotation of Northern Wild Rice, Zizania palustris L., Supports a Whole Genome Duplication in the Zizania Genus.</title>
        <authorList>
            <person name="Haas M."/>
            <person name="Kono T."/>
            <person name="Macchietto M."/>
            <person name="Millas R."/>
            <person name="McGilp L."/>
            <person name="Shao M."/>
            <person name="Duquette J."/>
            <person name="Hirsch C.N."/>
            <person name="Kimball J."/>
        </authorList>
    </citation>
    <scope>NUCLEOTIDE SEQUENCE</scope>
    <source>
        <tissue evidence="3">Fresh leaf tissue</tissue>
    </source>
</reference>
<reference evidence="3" key="2">
    <citation type="submission" date="2021-02" db="EMBL/GenBank/DDBJ databases">
        <authorList>
            <person name="Kimball J.A."/>
            <person name="Haas M.W."/>
            <person name="Macchietto M."/>
            <person name="Kono T."/>
            <person name="Duquette J."/>
            <person name="Shao M."/>
        </authorList>
    </citation>
    <scope>NUCLEOTIDE SEQUENCE</scope>
    <source>
        <tissue evidence="3">Fresh leaf tissue</tissue>
    </source>
</reference>
<feature type="signal peptide" evidence="2">
    <location>
        <begin position="1"/>
        <end position="26"/>
    </location>
</feature>
<feature type="chain" id="PRO_5035215068" description="Secreted protein" evidence="2">
    <location>
        <begin position="27"/>
        <end position="119"/>
    </location>
</feature>
<sequence length="119" mass="11847">MWLEAPVSKIHLWGLVFSALSTAVYASSSADASETVWELSFSASTAAWDEAGAPEAMPSRTGGGHCGSARTAARAVARGGSARTAARAAAGGRRCGPADSVPRAVAGGGSARTAARGEQ</sequence>
<dbReference type="EMBL" id="JAAALK010000286">
    <property type="protein sequence ID" value="KAG8062006.1"/>
    <property type="molecule type" value="Genomic_DNA"/>
</dbReference>
<dbReference type="AlphaFoldDB" id="A0A8J5RXE0"/>
<comment type="caution">
    <text evidence="3">The sequence shown here is derived from an EMBL/GenBank/DDBJ whole genome shotgun (WGS) entry which is preliminary data.</text>
</comment>
<evidence type="ECO:0000256" key="1">
    <source>
        <dbReference type="SAM" id="MobiDB-lite"/>
    </source>
</evidence>
<evidence type="ECO:0000256" key="2">
    <source>
        <dbReference type="SAM" id="SignalP"/>
    </source>
</evidence>